<protein>
    <submittedName>
        <fullName evidence="1">Uncharacterized protein</fullName>
    </submittedName>
</protein>
<reference evidence="1 2" key="1">
    <citation type="journal article" date="2019" name="Sci. Rep.">
        <title>Orb-weaving spider Araneus ventricosus genome elucidates the spidroin gene catalogue.</title>
        <authorList>
            <person name="Kono N."/>
            <person name="Nakamura H."/>
            <person name="Ohtoshi R."/>
            <person name="Moran D.A.P."/>
            <person name="Shinohara A."/>
            <person name="Yoshida Y."/>
            <person name="Fujiwara M."/>
            <person name="Mori M."/>
            <person name="Tomita M."/>
            <person name="Arakawa K."/>
        </authorList>
    </citation>
    <scope>NUCLEOTIDE SEQUENCE [LARGE SCALE GENOMIC DNA]</scope>
</reference>
<gene>
    <name evidence="1" type="ORF">AVEN_113459_1</name>
</gene>
<dbReference type="Proteomes" id="UP000499080">
    <property type="component" value="Unassembled WGS sequence"/>
</dbReference>
<name>A0A4Y2N0X9_ARAVE</name>
<organism evidence="1 2">
    <name type="scientific">Araneus ventricosus</name>
    <name type="common">Orbweaver spider</name>
    <name type="synonym">Epeira ventricosa</name>
    <dbReference type="NCBI Taxonomy" id="182803"/>
    <lineage>
        <taxon>Eukaryota</taxon>
        <taxon>Metazoa</taxon>
        <taxon>Ecdysozoa</taxon>
        <taxon>Arthropoda</taxon>
        <taxon>Chelicerata</taxon>
        <taxon>Arachnida</taxon>
        <taxon>Araneae</taxon>
        <taxon>Araneomorphae</taxon>
        <taxon>Entelegynae</taxon>
        <taxon>Araneoidea</taxon>
        <taxon>Araneidae</taxon>
        <taxon>Araneus</taxon>
    </lineage>
</organism>
<evidence type="ECO:0000313" key="1">
    <source>
        <dbReference type="EMBL" id="GBN32274.1"/>
    </source>
</evidence>
<keyword evidence="2" id="KW-1185">Reference proteome</keyword>
<evidence type="ECO:0000313" key="2">
    <source>
        <dbReference type="Proteomes" id="UP000499080"/>
    </source>
</evidence>
<dbReference type="EMBL" id="BGPR01008214">
    <property type="protein sequence ID" value="GBN32274.1"/>
    <property type="molecule type" value="Genomic_DNA"/>
</dbReference>
<proteinExistence type="predicted"/>
<accession>A0A4Y2N0X9</accession>
<dbReference type="AlphaFoldDB" id="A0A4Y2N0X9"/>
<comment type="caution">
    <text evidence="1">The sequence shown here is derived from an EMBL/GenBank/DDBJ whole genome shotgun (WGS) entry which is preliminary data.</text>
</comment>
<sequence length="110" mass="12200">MALNLVTGQLPYAGVFNRDAWRHHRHPVAGLRTLASGTLKPGMNSLSGQFFSGTGRLLDPLTIKEQSSYSGKDHDCTDSPLQKNCSFDVCKQFKLPLSFSRKLKKFKDSA</sequence>